<dbReference type="PANTHER" id="PTHR43065">
    <property type="entry name" value="SENSOR HISTIDINE KINASE"/>
    <property type="match status" value="1"/>
</dbReference>
<feature type="coiled-coil region" evidence="3">
    <location>
        <begin position="250"/>
        <end position="277"/>
    </location>
</feature>
<evidence type="ECO:0000256" key="1">
    <source>
        <dbReference type="ARBA" id="ARBA00000085"/>
    </source>
</evidence>
<dbReference type="PRINTS" id="PR00344">
    <property type="entry name" value="BCTRLSENSOR"/>
</dbReference>
<comment type="catalytic activity">
    <reaction evidence="1">
        <text>ATP + protein L-histidine = ADP + protein N-phospho-L-histidine.</text>
        <dbReference type="EC" id="2.7.13.3"/>
    </reaction>
</comment>
<dbReference type="SMART" id="SM00387">
    <property type="entry name" value="HATPase_c"/>
    <property type="match status" value="1"/>
</dbReference>
<sequence length="537" mass="60011">MILGLLFSFLQLIYDYNQESGRLQTSAYELLEILDQPVSFAAYKKDEKFARELLVGYFSYESVFQATIRDAEGNVLASQLGELHQGPFRFLVDLLFGRTLKLEKELRYQAPPSRLMGMGEVINAGTLEVEVDTYPTGSAFMDRAARILIAGLARNVALSLVLLWVFHRFLTSPFLALVNQLAAINPERPEAVRIVPPKSHERDEFGMLVSTTNRLLYSIESNLENRIQKAREAERLHTEVAEQNKRALEMREYQSKLELANTELQNTLEELKAAQGALIESRTLASLGGLVAGVAHELNTPVGVGVTTASYLTGKIKALEQAYRNQTMSEEDFTAFLHRSLELTEVLQTNMERAANLVSSFKQVAVDQSRFLLDSINLKEYLQTILRSLGPETKAINLEVAVDCPSGLVMEGYPGALAQVVVNLVQNSIRHAFTPEMKPKFTIVVTELDSQLEMVFEDNGKGIDPNDLPHIFEPFYTTRLGRGGTGLGLNILYSLVRQKLQGEVRVVSQLGVGTKFILNLPKKLKYEEQTPKPPVEA</sequence>
<dbReference type="SUPFAM" id="SSF55874">
    <property type="entry name" value="ATPase domain of HSP90 chaperone/DNA topoisomerase II/histidine kinase"/>
    <property type="match status" value="1"/>
</dbReference>
<comment type="caution">
    <text evidence="5">The sequence shown here is derived from an EMBL/GenBank/DDBJ whole genome shotgun (WGS) entry which is preliminary data.</text>
</comment>
<dbReference type="PROSITE" id="PS50109">
    <property type="entry name" value="HIS_KIN"/>
    <property type="match status" value="1"/>
</dbReference>
<feature type="domain" description="Histidine kinase" evidence="4">
    <location>
        <begin position="293"/>
        <end position="524"/>
    </location>
</feature>
<dbReference type="Proteomes" id="UP000177583">
    <property type="component" value="Unassembled WGS sequence"/>
</dbReference>
<reference evidence="5 6" key="1">
    <citation type="journal article" date="2016" name="Nat. Commun.">
        <title>Thousands of microbial genomes shed light on interconnected biogeochemical processes in an aquifer system.</title>
        <authorList>
            <person name="Anantharaman K."/>
            <person name="Brown C.T."/>
            <person name="Hug L.A."/>
            <person name="Sharon I."/>
            <person name="Castelle C.J."/>
            <person name="Probst A.J."/>
            <person name="Thomas B.C."/>
            <person name="Singh A."/>
            <person name="Wilkins M.J."/>
            <person name="Karaoz U."/>
            <person name="Brodie E.L."/>
            <person name="Williams K.H."/>
            <person name="Hubbard S.S."/>
            <person name="Banfield J.F."/>
        </authorList>
    </citation>
    <scope>NUCLEOTIDE SEQUENCE [LARGE SCALE GENOMIC DNA]</scope>
</reference>
<dbReference type="InterPro" id="IPR036890">
    <property type="entry name" value="HATPase_C_sf"/>
</dbReference>
<dbReference type="EMBL" id="MFNF01000029">
    <property type="protein sequence ID" value="OGH01724.1"/>
    <property type="molecule type" value="Genomic_DNA"/>
</dbReference>
<protein>
    <recommendedName>
        <fullName evidence="2">histidine kinase</fullName>
        <ecNumber evidence="2">2.7.13.3</ecNumber>
    </recommendedName>
</protein>
<evidence type="ECO:0000313" key="6">
    <source>
        <dbReference type="Proteomes" id="UP000177583"/>
    </source>
</evidence>
<evidence type="ECO:0000256" key="2">
    <source>
        <dbReference type="ARBA" id="ARBA00012438"/>
    </source>
</evidence>
<dbReference type="Gene3D" id="1.10.287.130">
    <property type="match status" value="1"/>
</dbReference>
<dbReference type="EC" id="2.7.13.3" evidence="2"/>
<dbReference type="PANTHER" id="PTHR43065:SF47">
    <property type="match status" value="1"/>
</dbReference>
<dbReference type="InterPro" id="IPR003594">
    <property type="entry name" value="HATPase_dom"/>
</dbReference>
<proteinExistence type="predicted"/>
<name>A0A1F6GUG4_9PROT</name>
<dbReference type="GO" id="GO:0004673">
    <property type="term" value="F:protein histidine kinase activity"/>
    <property type="evidence" value="ECO:0007669"/>
    <property type="project" value="UniProtKB-EC"/>
</dbReference>
<dbReference type="Pfam" id="PF02518">
    <property type="entry name" value="HATPase_c"/>
    <property type="match status" value="1"/>
</dbReference>
<evidence type="ECO:0000256" key="3">
    <source>
        <dbReference type="SAM" id="Coils"/>
    </source>
</evidence>
<keyword evidence="3" id="KW-0175">Coiled coil</keyword>
<organism evidence="5 6">
    <name type="scientific">Candidatus Lambdaproteobacteria bacterium RIFOXYD2_FULL_56_26</name>
    <dbReference type="NCBI Taxonomy" id="1817773"/>
    <lineage>
        <taxon>Bacteria</taxon>
        <taxon>Pseudomonadati</taxon>
        <taxon>Pseudomonadota</taxon>
        <taxon>Candidatus Lambdaproteobacteria</taxon>
    </lineage>
</organism>
<evidence type="ECO:0000259" key="4">
    <source>
        <dbReference type="PROSITE" id="PS50109"/>
    </source>
</evidence>
<dbReference type="Gene3D" id="3.30.565.10">
    <property type="entry name" value="Histidine kinase-like ATPase, C-terminal domain"/>
    <property type="match status" value="1"/>
</dbReference>
<dbReference type="AlphaFoldDB" id="A0A1F6GUG4"/>
<evidence type="ECO:0000313" key="5">
    <source>
        <dbReference type="EMBL" id="OGH01724.1"/>
    </source>
</evidence>
<dbReference type="InterPro" id="IPR005467">
    <property type="entry name" value="His_kinase_dom"/>
</dbReference>
<accession>A0A1F6GUG4</accession>
<dbReference type="InterPro" id="IPR004358">
    <property type="entry name" value="Sig_transdc_His_kin-like_C"/>
</dbReference>
<gene>
    <name evidence="5" type="ORF">A2557_09115</name>
</gene>